<dbReference type="Proteomes" id="UP000007319">
    <property type="component" value="Chromosome"/>
</dbReference>
<name>A0A9P1NN42_9PROT</name>
<dbReference type="EMBL" id="HE577327">
    <property type="protein sequence ID" value="CCC99303.1"/>
    <property type="molecule type" value="Genomic_DNA"/>
</dbReference>
<evidence type="ECO:0000313" key="1">
    <source>
        <dbReference type="EMBL" id="CCC99303.1"/>
    </source>
</evidence>
<sequence length="35" mass="4175">MPKIYVGLRIGLLRAATHRHWPLPFRPQLRDRLVP</sequence>
<reference evidence="1 2" key="1">
    <citation type="journal article" date="2011" name="PLoS Genet.">
        <title>Azospirillum genomes reveal transition of bacteria from aquatic to terrestrial environments.</title>
        <authorList>
            <person name="Wisniewski-Dye F."/>
            <person name="Borziak K."/>
            <person name="Khalsa-Moyers G."/>
            <person name="Alexandre G."/>
            <person name="Sukharnikov L.O."/>
            <person name="Wuichet K."/>
            <person name="Hurst G.B."/>
            <person name="McDonald W.H."/>
            <person name="Robertson J.S."/>
            <person name="Barbe V."/>
            <person name="Calteau A."/>
            <person name="Rouy Z."/>
            <person name="Mangenot S."/>
            <person name="Prigent-Combaret C."/>
            <person name="Normand P."/>
            <person name="Boyer M."/>
            <person name="Siguier P."/>
            <person name="Dessaux Y."/>
            <person name="Elmerich C."/>
            <person name="Condemine G."/>
            <person name="Krishnen G."/>
            <person name="Kennedy I."/>
            <person name="Paterson A.H."/>
            <person name="Gonzalez V."/>
            <person name="Mavingui P."/>
            <person name="Zhulin I.B."/>
        </authorList>
    </citation>
    <scope>NUCLEOTIDE SEQUENCE [LARGE SCALE GENOMIC DNA]</scope>
    <source>
        <strain evidence="1 2">Sp245</strain>
    </source>
</reference>
<gene>
    <name evidence="1" type="ORF">AZOBR_200008</name>
</gene>
<dbReference type="KEGG" id="abs:AZOBR_200008"/>
<protein>
    <submittedName>
        <fullName evidence="1">Uncharacterized protein</fullName>
    </submittedName>
</protein>
<dbReference type="AlphaFoldDB" id="A0A9P1NN42"/>
<proteinExistence type="predicted"/>
<keyword evidence="2" id="KW-1185">Reference proteome</keyword>
<organism evidence="1 2">
    <name type="scientific">Azospirillum baldaniorum</name>
    <dbReference type="NCBI Taxonomy" id="1064539"/>
    <lineage>
        <taxon>Bacteria</taxon>
        <taxon>Pseudomonadati</taxon>
        <taxon>Pseudomonadota</taxon>
        <taxon>Alphaproteobacteria</taxon>
        <taxon>Rhodospirillales</taxon>
        <taxon>Azospirillaceae</taxon>
        <taxon>Azospirillum</taxon>
    </lineage>
</organism>
<evidence type="ECO:0000313" key="2">
    <source>
        <dbReference type="Proteomes" id="UP000007319"/>
    </source>
</evidence>
<accession>A0A9P1NN42</accession>